<evidence type="ECO:0000313" key="1">
    <source>
        <dbReference type="EMBL" id="KAI3788293.1"/>
    </source>
</evidence>
<name>A0ACB9GYM5_CICIN</name>
<gene>
    <name evidence="1" type="ORF">L2E82_01053</name>
</gene>
<dbReference type="EMBL" id="CM042009">
    <property type="protein sequence ID" value="KAI3788293.1"/>
    <property type="molecule type" value="Genomic_DNA"/>
</dbReference>
<comment type="caution">
    <text evidence="1">The sequence shown here is derived from an EMBL/GenBank/DDBJ whole genome shotgun (WGS) entry which is preliminary data.</text>
</comment>
<accession>A0ACB9GYM5</accession>
<reference evidence="2" key="1">
    <citation type="journal article" date="2022" name="Mol. Ecol. Resour.">
        <title>The genomes of chicory, endive, great burdock and yacon provide insights into Asteraceae palaeo-polyploidization history and plant inulin production.</title>
        <authorList>
            <person name="Fan W."/>
            <person name="Wang S."/>
            <person name="Wang H."/>
            <person name="Wang A."/>
            <person name="Jiang F."/>
            <person name="Liu H."/>
            <person name="Zhao H."/>
            <person name="Xu D."/>
            <person name="Zhang Y."/>
        </authorList>
    </citation>
    <scope>NUCLEOTIDE SEQUENCE [LARGE SCALE GENOMIC DNA]</scope>
    <source>
        <strain evidence="2">cv. Punajuju</strain>
    </source>
</reference>
<organism evidence="1 2">
    <name type="scientific">Cichorium intybus</name>
    <name type="common">Chicory</name>
    <dbReference type="NCBI Taxonomy" id="13427"/>
    <lineage>
        <taxon>Eukaryota</taxon>
        <taxon>Viridiplantae</taxon>
        <taxon>Streptophyta</taxon>
        <taxon>Embryophyta</taxon>
        <taxon>Tracheophyta</taxon>
        <taxon>Spermatophyta</taxon>
        <taxon>Magnoliopsida</taxon>
        <taxon>eudicotyledons</taxon>
        <taxon>Gunneridae</taxon>
        <taxon>Pentapetalae</taxon>
        <taxon>asterids</taxon>
        <taxon>campanulids</taxon>
        <taxon>Asterales</taxon>
        <taxon>Asteraceae</taxon>
        <taxon>Cichorioideae</taxon>
        <taxon>Cichorieae</taxon>
        <taxon>Cichoriinae</taxon>
        <taxon>Cichorium</taxon>
    </lineage>
</organism>
<evidence type="ECO:0000313" key="2">
    <source>
        <dbReference type="Proteomes" id="UP001055811"/>
    </source>
</evidence>
<keyword evidence="2" id="KW-1185">Reference proteome</keyword>
<dbReference type="Proteomes" id="UP001055811">
    <property type="component" value="Linkage Group LG01"/>
</dbReference>
<proteinExistence type="predicted"/>
<sequence>MMNQNGRSSMVAYHHRPQNHVVSKSPIPIHYMRDSWIQRERLLHMLPGNPNFSLLPDTSASNSMHIMQPTDLPKEPLNNNGVGRREQKKQGKVPPYQKKMGTLVNGQKL</sequence>
<reference evidence="1 2" key="2">
    <citation type="journal article" date="2022" name="Mol. Ecol. Resour.">
        <title>The genomes of chicory, endive, great burdock and yacon provide insights into Asteraceae paleo-polyploidization history and plant inulin production.</title>
        <authorList>
            <person name="Fan W."/>
            <person name="Wang S."/>
            <person name="Wang H."/>
            <person name="Wang A."/>
            <person name="Jiang F."/>
            <person name="Liu H."/>
            <person name="Zhao H."/>
            <person name="Xu D."/>
            <person name="Zhang Y."/>
        </authorList>
    </citation>
    <scope>NUCLEOTIDE SEQUENCE [LARGE SCALE GENOMIC DNA]</scope>
    <source>
        <strain evidence="2">cv. Punajuju</strain>
        <tissue evidence="1">Leaves</tissue>
    </source>
</reference>
<protein>
    <submittedName>
        <fullName evidence="1">Uncharacterized protein</fullName>
    </submittedName>
</protein>